<organism evidence="2">
    <name type="scientific">Leviviridae sp</name>
    <dbReference type="NCBI Taxonomy" id="2027243"/>
    <lineage>
        <taxon>Viruses</taxon>
        <taxon>Riboviria</taxon>
        <taxon>Orthornavirae</taxon>
        <taxon>Lenarviricota</taxon>
        <taxon>Leviviricetes</taxon>
        <taxon>Norzivirales</taxon>
        <taxon>Fiersviridae</taxon>
    </lineage>
</organism>
<feature type="region of interest" description="Disordered" evidence="1">
    <location>
        <begin position="1"/>
        <end position="20"/>
    </location>
</feature>
<evidence type="ECO:0000313" key="2">
    <source>
        <dbReference type="EMBL" id="QDH89062.1"/>
    </source>
</evidence>
<reference evidence="2" key="1">
    <citation type="submission" date="2019-05" db="EMBL/GenBank/DDBJ databases">
        <title>Metatranscriptomic reconstruction reveals RNA viruses with the potential to shape carbon cycling in soil.</title>
        <authorList>
            <person name="Starr E.P."/>
            <person name="Nuccio E."/>
            <person name="Pett-Ridge J."/>
            <person name="Banfield J.F."/>
            <person name="Firestone M.K."/>
        </authorList>
    </citation>
    <scope>NUCLEOTIDE SEQUENCE</scope>
    <source>
        <strain evidence="2">H2_Rhizo_Litter_49_scaffold_1798</strain>
    </source>
</reference>
<gene>
    <name evidence="2" type="ORF">H2RhizoLitter491798_000001</name>
</gene>
<dbReference type="EMBL" id="MN034574">
    <property type="protein sequence ID" value="QDH89062.1"/>
    <property type="molecule type" value="Genomic_RNA"/>
</dbReference>
<accession>A0A514D641</accession>
<protein>
    <submittedName>
        <fullName evidence="2">Uncharacterized protein</fullName>
    </submittedName>
</protein>
<proteinExistence type="predicted"/>
<name>A0A514D641_9VIRU</name>
<evidence type="ECO:0000256" key="1">
    <source>
        <dbReference type="SAM" id="MobiDB-lite"/>
    </source>
</evidence>
<sequence>MTIRSRERYTQFGPGFSERKITTNPVVRTDKPQNQVGDAKWFGRCVDTIGSPGVDHPLTITERDNQGFLPLTGHIDQGNGSYITYSNYLPSGFTSAVSHQTTSIPSVGTRATTLRARTNPSREEVSIPNFIHELKDLPGMYKDIVHFKTKLLRPANVNNAKSIGNYHLSIQMGWLPMIRDIQKILHFQAAADRRILELQRLYSSRGLKRRLNLYDSSVVTDSKVIVDSSLGQFIQVRQSRITRQRSWGTIRWIPTAVPKDIGHQALGRLARKLVFGVDHLGVDSVQAWNALPWTWMIDWFTNFNEFLQAHRNDVPAEPTGPCNIMTLTETYEVWQRIDPLTQAIKGAEGRRVLRTKERAQSSGTLSVTLPLLKARQWSILSALALQRLR</sequence>